<name>E3KU04_PUCGT</name>
<reference evidence="10" key="2">
    <citation type="journal article" date="2011" name="Proc. Natl. Acad. Sci. U.S.A.">
        <title>Obligate biotrophy features unraveled by the genomic analysis of rust fungi.</title>
        <authorList>
            <person name="Duplessis S."/>
            <person name="Cuomo C.A."/>
            <person name="Lin Y.-C."/>
            <person name="Aerts A."/>
            <person name="Tisserant E."/>
            <person name="Veneault-Fourrey C."/>
            <person name="Joly D.L."/>
            <person name="Hacquard S."/>
            <person name="Amselem J."/>
            <person name="Cantarel B.L."/>
            <person name="Chiu R."/>
            <person name="Coutinho P.M."/>
            <person name="Feau N."/>
            <person name="Field M."/>
            <person name="Frey P."/>
            <person name="Gelhaye E."/>
            <person name="Goldberg J."/>
            <person name="Grabherr M.G."/>
            <person name="Kodira C.D."/>
            <person name="Kohler A."/>
            <person name="Kuees U."/>
            <person name="Lindquist E.A."/>
            <person name="Lucas S.M."/>
            <person name="Mago R."/>
            <person name="Mauceli E."/>
            <person name="Morin E."/>
            <person name="Murat C."/>
            <person name="Pangilinan J.L."/>
            <person name="Park R."/>
            <person name="Pearson M."/>
            <person name="Quesneville H."/>
            <person name="Rouhier N."/>
            <person name="Sakthikumar S."/>
            <person name="Salamov A.A."/>
            <person name="Schmutz J."/>
            <person name="Selles B."/>
            <person name="Shapiro H."/>
            <person name="Tanguay P."/>
            <person name="Tuskan G.A."/>
            <person name="Henrissat B."/>
            <person name="Van de Peer Y."/>
            <person name="Rouze P."/>
            <person name="Ellis J.G."/>
            <person name="Dodds P.N."/>
            <person name="Schein J.E."/>
            <person name="Zhong S."/>
            <person name="Hamelin R.C."/>
            <person name="Grigoriev I.V."/>
            <person name="Szabo L.J."/>
            <person name="Martin F."/>
        </authorList>
    </citation>
    <scope>NUCLEOTIDE SEQUENCE [LARGE SCALE GENOMIC DNA]</scope>
    <source>
        <strain evidence="10">CRL 75-36-700-3 / race SCCL</strain>
    </source>
</reference>
<evidence type="ECO:0000256" key="3">
    <source>
        <dbReference type="ARBA" id="ARBA00006958"/>
    </source>
</evidence>
<dbReference type="AlphaFoldDB" id="E3KU04"/>
<evidence type="ECO:0000256" key="4">
    <source>
        <dbReference type="ARBA" id="ARBA00022722"/>
    </source>
</evidence>
<evidence type="ECO:0000256" key="7">
    <source>
        <dbReference type="ARBA" id="ARBA00023242"/>
    </source>
</evidence>
<proteinExistence type="inferred from homology"/>
<comment type="subcellular location">
    <subcellularLocation>
        <location evidence="2">Nucleus</location>
    </subcellularLocation>
</comment>
<evidence type="ECO:0000256" key="6">
    <source>
        <dbReference type="ARBA" id="ARBA00022801"/>
    </source>
</evidence>
<dbReference type="OrthoDB" id="5540949at2759"/>
<dbReference type="RefSeq" id="XP_003332118.2">
    <property type="nucleotide sequence ID" value="XM_003332070.2"/>
</dbReference>
<dbReference type="Proteomes" id="UP000008783">
    <property type="component" value="Unassembled WGS sequence"/>
</dbReference>
<protein>
    <recommendedName>
        <fullName evidence="8">DDE Tnp4 domain-containing protein</fullName>
    </recommendedName>
</protein>
<comment type="cofactor">
    <cofactor evidence="1">
        <name>a divalent metal cation</name>
        <dbReference type="ChEBI" id="CHEBI:60240"/>
    </cofactor>
</comment>
<dbReference type="HOGENOM" id="CLU_018552_2_2_1"/>
<evidence type="ECO:0000313" key="9">
    <source>
        <dbReference type="EMBL" id="EFP87699.2"/>
    </source>
</evidence>
<keyword evidence="5" id="KW-0479">Metal-binding</keyword>
<dbReference type="GO" id="GO:0005634">
    <property type="term" value="C:nucleus"/>
    <property type="evidence" value="ECO:0007669"/>
    <property type="project" value="UniProtKB-SubCell"/>
</dbReference>
<dbReference type="KEGG" id="pgr:PGTG_13485"/>
<dbReference type="GO" id="GO:0046872">
    <property type="term" value="F:metal ion binding"/>
    <property type="evidence" value="ECO:0007669"/>
    <property type="project" value="UniProtKB-KW"/>
</dbReference>
<dbReference type="EMBL" id="DS178308">
    <property type="protein sequence ID" value="EFP87699.2"/>
    <property type="molecule type" value="Genomic_DNA"/>
</dbReference>
<evidence type="ECO:0000259" key="8">
    <source>
        <dbReference type="Pfam" id="PF13359"/>
    </source>
</evidence>
<keyword evidence="10" id="KW-1185">Reference proteome</keyword>
<keyword evidence="6" id="KW-0378">Hydrolase</keyword>
<keyword evidence="4" id="KW-0540">Nuclease</keyword>
<dbReference type="PANTHER" id="PTHR22930:SF85">
    <property type="entry name" value="GH03217P-RELATED"/>
    <property type="match status" value="1"/>
</dbReference>
<dbReference type="GO" id="GO:0004518">
    <property type="term" value="F:nuclease activity"/>
    <property type="evidence" value="ECO:0007669"/>
    <property type="project" value="UniProtKB-KW"/>
</dbReference>
<evidence type="ECO:0000256" key="5">
    <source>
        <dbReference type="ARBA" id="ARBA00022723"/>
    </source>
</evidence>
<dbReference type="GO" id="GO:0016787">
    <property type="term" value="F:hydrolase activity"/>
    <property type="evidence" value="ECO:0007669"/>
    <property type="project" value="UniProtKB-KW"/>
</dbReference>
<dbReference type="InterPro" id="IPR045249">
    <property type="entry name" value="HARBI1-like"/>
</dbReference>
<keyword evidence="7" id="KW-0539">Nucleus</keyword>
<comment type="similarity">
    <text evidence="3">Belongs to the HARBI1 family.</text>
</comment>
<dbReference type="GeneID" id="10538932"/>
<reference key="1">
    <citation type="submission" date="2007-01" db="EMBL/GenBank/DDBJ databases">
        <title>The Genome Sequence of Puccinia graminis f. sp. tritici Strain CRL 75-36-700-3.</title>
        <authorList>
            <consortium name="The Broad Institute Genome Sequencing Platform"/>
            <person name="Birren B."/>
            <person name="Lander E."/>
            <person name="Galagan J."/>
            <person name="Nusbaum C."/>
            <person name="Devon K."/>
            <person name="Cuomo C."/>
            <person name="Jaffe D."/>
            <person name="Butler J."/>
            <person name="Alvarez P."/>
            <person name="Gnerre S."/>
            <person name="Grabherr M."/>
            <person name="Mauceli E."/>
            <person name="Brockman W."/>
            <person name="Young S."/>
            <person name="LaButti K."/>
            <person name="Sykes S."/>
            <person name="DeCaprio D."/>
            <person name="Crawford M."/>
            <person name="Koehrsen M."/>
            <person name="Engels R."/>
            <person name="Montgomery P."/>
            <person name="Pearson M."/>
            <person name="Howarth C."/>
            <person name="Larson L."/>
            <person name="White J."/>
            <person name="Zeng Q."/>
            <person name="Kodira C."/>
            <person name="Yandava C."/>
            <person name="Alvarado L."/>
            <person name="O'Leary S."/>
            <person name="Szabo L."/>
            <person name="Dean R."/>
            <person name="Schein J."/>
        </authorList>
    </citation>
    <scope>NUCLEOTIDE SEQUENCE</scope>
    <source>
        <strain>CRL 75-36-700-3</strain>
    </source>
</reference>
<feature type="domain" description="DDE Tnp4" evidence="8">
    <location>
        <begin position="219"/>
        <end position="378"/>
    </location>
</feature>
<evidence type="ECO:0000256" key="1">
    <source>
        <dbReference type="ARBA" id="ARBA00001968"/>
    </source>
</evidence>
<dbReference type="InterPro" id="IPR027806">
    <property type="entry name" value="HARBI1_dom"/>
</dbReference>
<dbReference type="InParanoid" id="E3KU04"/>
<evidence type="ECO:0000256" key="2">
    <source>
        <dbReference type="ARBA" id="ARBA00004123"/>
    </source>
</evidence>
<organism evidence="9 10">
    <name type="scientific">Puccinia graminis f. sp. tritici (strain CRL 75-36-700-3 / race SCCL)</name>
    <name type="common">Black stem rust fungus</name>
    <dbReference type="NCBI Taxonomy" id="418459"/>
    <lineage>
        <taxon>Eukaryota</taxon>
        <taxon>Fungi</taxon>
        <taxon>Dikarya</taxon>
        <taxon>Basidiomycota</taxon>
        <taxon>Pucciniomycotina</taxon>
        <taxon>Pucciniomycetes</taxon>
        <taxon>Pucciniales</taxon>
        <taxon>Pucciniaceae</taxon>
        <taxon>Puccinia</taxon>
    </lineage>
</organism>
<sequence>MATLKVYHTGDGKACIKALEAALESKMTVMAIQGILGLEKDISSGSEDSSSDKDEYDMDREEIDDLLIWLHVICSERYFGPRQTLKQPPAIHDYLMNKLEASRFKQEFRMTRLAFTKLCARIRNDTVFQNNSHNPQRPIEEQLMVALKRLGCFGNGASVGMLARFFGVGEGTVELYTNRCIMAILRIKTQIIQWPSPEDRKEIKADYAEVGFDGCVGLIDGVLIPLAECPSKNGSDFYSRKGSYGITTLIACDSNRNINFLYTGWPGCSHDQRVMGNSRLALEPKQFFSPGEYLLADSAFVTTPTIVAAFKRPPHGKLTDDQVSFNYYLARHRVLVEHCIGALKARFQSLKGLRLRIDGRNDQIRVNAWIQACAVLHNFLIQGDEFEFDDAGTENDQDEDRFNRDKNLQRSTLAGRMQRDKIMSQVLEFHD</sequence>
<gene>
    <name evidence="9" type="ORF">PGTG_13485</name>
</gene>
<dbReference type="VEuPathDB" id="FungiDB:PGTG_13485"/>
<accession>E3KU04</accession>
<dbReference type="eggNOG" id="KOG4585">
    <property type="taxonomic scope" value="Eukaryota"/>
</dbReference>
<evidence type="ECO:0000313" key="10">
    <source>
        <dbReference type="Proteomes" id="UP000008783"/>
    </source>
</evidence>
<dbReference type="PANTHER" id="PTHR22930">
    <property type="match status" value="1"/>
</dbReference>
<dbReference type="Pfam" id="PF13359">
    <property type="entry name" value="DDE_Tnp_4"/>
    <property type="match status" value="1"/>
</dbReference>